<accession>A0A9N8QML8</accession>
<organism evidence="1 2">
    <name type="scientific">Tilletia laevis</name>
    <dbReference type="NCBI Taxonomy" id="157183"/>
    <lineage>
        <taxon>Eukaryota</taxon>
        <taxon>Fungi</taxon>
        <taxon>Dikarya</taxon>
        <taxon>Basidiomycota</taxon>
        <taxon>Ustilaginomycotina</taxon>
        <taxon>Exobasidiomycetes</taxon>
        <taxon>Tilletiales</taxon>
        <taxon>Tilletiaceae</taxon>
        <taxon>Tilletia</taxon>
    </lineage>
</organism>
<dbReference type="EMBL" id="CAJHJF010007237">
    <property type="protein sequence ID" value="CAD6962074.1"/>
    <property type="molecule type" value="Genomic_DNA"/>
</dbReference>
<name>A0A9N8QML8_9BASI</name>
<evidence type="ECO:0000313" key="2">
    <source>
        <dbReference type="Proteomes" id="UP000836404"/>
    </source>
</evidence>
<sequence length="80" mass="8458">LLGYVPSVLQPWSTVQNCPVPSLGDSVLLAGVWLLARLLLCAAHPIEEHCSADDAKPPLSGGMPLSHITPATLGEECPFR</sequence>
<protein>
    <submittedName>
        <fullName evidence="1">Uncharacterized protein</fullName>
    </submittedName>
</protein>
<dbReference type="AlphaFoldDB" id="A0A9N8QML8"/>
<comment type="caution">
    <text evidence="1">The sequence shown here is derived from an EMBL/GenBank/DDBJ whole genome shotgun (WGS) entry which is preliminary data.</text>
</comment>
<evidence type="ECO:0000313" key="1">
    <source>
        <dbReference type="EMBL" id="CAD6962074.1"/>
    </source>
</evidence>
<reference evidence="1 2" key="1">
    <citation type="submission" date="2020-10" db="EMBL/GenBank/DDBJ databases">
        <authorList>
            <person name="Sedaghatjoo S."/>
        </authorList>
    </citation>
    <scope>NUCLEOTIDE SEQUENCE [LARGE SCALE GENOMIC DNA]</scope>
    <source>
        <strain evidence="1 2">LLFL</strain>
    </source>
</reference>
<gene>
    <name evidence="1" type="ORF">JKILLFL_G9069</name>
</gene>
<dbReference type="Proteomes" id="UP000836404">
    <property type="component" value="Unassembled WGS sequence"/>
</dbReference>
<proteinExistence type="predicted"/>
<feature type="non-terminal residue" evidence="1">
    <location>
        <position position="1"/>
    </location>
</feature>
<keyword evidence="2" id="KW-1185">Reference proteome</keyword>